<dbReference type="Proteomes" id="UP000324222">
    <property type="component" value="Unassembled WGS sequence"/>
</dbReference>
<keyword evidence="2" id="KW-1185">Reference proteome</keyword>
<protein>
    <submittedName>
        <fullName evidence="1">Uncharacterized protein</fullName>
    </submittedName>
</protein>
<organism evidence="1 2">
    <name type="scientific">Portunus trituberculatus</name>
    <name type="common">Swimming crab</name>
    <name type="synonym">Neptunus trituberculatus</name>
    <dbReference type="NCBI Taxonomy" id="210409"/>
    <lineage>
        <taxon>Eukaryota</taxon>
        <taxon>Metazoa</taxon>
        <taxon>Ecdysozoa</taxon>
        <taxon>Arthropoda</taxon>
        <taxon>Crustacea</taxon>
        <taxon>Multicrustacea</taxon>
        <taxon>Malacostraca</taxon>
        <taxon>Eumalacostraca</taxon>
        <taxon>Eucarida</taxon>
        <taxon>Decapoda</taxon>
        <taxon>Pleocyemata</taxon>
        <taxon>Brachyura</taxon>
        <taxon>Eubrachyura</taxon>
        <taxon>Portunoidea</taxon>
        <taxon>Portunidae</taxon>
        <taxon>Portuninae</taxon>
        <taxon>Portunus</taxon>
    </lineage>
</organism>
<gene>
    <name evidence="1" type="ORF">E2C01_083872</name>
</gene>
<reference evidence="1 2" key="1">
    <citation type="submission" date="2019-05" db="EMBL/GenBank/DDBJ databases">
        <title>Another draft genome of Portunus trituberculatus and its Hox gene families provides insights of decapod evolution.</title>
        <authorList>
            <person name="Jeong J.-H."/>
            <person name="Song I."/>
            <person name="Kim S."/>
            <person name="Choi T."/>
            <person name="Kim D."/>
            <person name="Ryu S."/>
            <person name="Kim W."/>
        </authorList>
    </citation>
    <scope>NUCLEOTIDE SEQUENCE [LARGE SCALE GENOMIC DNA]</scope>
    <source>
        <tissue evidence="1">Muscle</tissue>
    </source>
</reference>
<evidence type="ECO:0000313" key="2">
    <source>
        <dbReference type="Proteomes" id="UP000324222"/>
    </source>
</evidence>
<accession>A0A5B7J5Z8</accession>
<proteinExistence type="predicted"/>
<evidence type="ECO:0000313" key="1">
    <source>
        <dbReference type="EMBL" id="MPC88947.1"/>
    </source>
</evidence>
<dbReference type="AlphaFoldDB" id="A0A5B7J5Z8"/>
<comment type="caution">
    <text evidence="1">The sequence shown here is derived from an EMBL/GenBank/DDBJ whole genome shotgun (WGS) entry which is preliminary data.</text>
</comment>
<name>A0A5B7J5Z8_PORTR</name>
<dbReference type="EMBL" id="VSRR010079421">
    <property type="protein sequence ID" value="MPC88947.1"/>
    <property type="molecule type" value="Genomic_DNA"/>
</dbReference>
<sequence>MTQCDIDTRFYRSEMEGEQGKYYHAGTEHSFMVSPHTNRHYTEARDGHFDGRIRCGATHATTQLSTLGPYCEAAR</sequence>